<dbReference type="EMBL" id="BSDS01000001">
    <property type="protein sequence ID" value="GLI36809.1"/>
    <property type="molecule type" value="Genomic_DNA"/>
</dbReference>
<name>A0A9W6LB93_9BACT</name>
<dbReference type="NCBIfam" id="TIGR02595">
    <property type="entry name" value="PEP_CTERM"/>
    <property type="match status" value="1"/>
</dbReference>
<proteinExistence type="predicted"/>
<feature type="domain" description="Ice-binding protein C-terminal" evidence="1">
    <location>
        <begin position="212"/>
        <end position="238"/>
    </location>
</feature>
<evidence type="ECO:0000313" key="2">
    <source>
        <dbReference type="EMBL" id="GLI36809.1"/>
    </source>
</evidence>
<evidence type="ECO:0000259" key="1">
    <source>
        <dbReference type="Pfam" id="PF07589"/>
    </source>
</evidence>
<accession>A0A9W6LB93</accession>
<gene>
    <name evidence="2" type="ORF">GHYDROH2_03100</name>
</gene>
<organism evidence="2 3">
    <name type="scientific">Geobacter hydrogenophilus</name>
    <dbReference type="NCBI Taxonomy" id="40983"/>
    <lineage>
        <taxon>Bacteria</taxon>
        <taxon>Pseudomonadati</taxon>
        <taxon>Thermodesulfobacteriota</taxon>
        <taxon>Desulfuromonadia</taxon>
        <taxon>Geobacterales</taxon>
        <taxon>Geobacteraceae</taxon>
        <taxon>Geobacter</taxon>
    </lineage>
</organism>
<protein>
    <recommendedName>
        <fullName evidence="1">Ice-binding protein C-terminal domain-containing protein</fullName>
    </recommendedName>
</protein>
<dbReference type="Pfam" id="PF07589">
    <property type="entry name" value="PEP-CTERM"/>
    <property type="match status" value="1"/>
</dbReference>
<dbReference type="RefSeq" id="WP_214187794.1">
    <property type="nucleotide sequence ID" value="NZ_JAHCZI010000018.1"/>
</dbReference>
<dbReference type="InterPro" id="IPR013424">
    <property type="entry name" value="Ice-binding_C"/>
</dbReference>
<keyword evidence="3" id="KW-1185">Reference proteome</keyword>
<sequence length="245" mass="25118">MRPLSMIVLTGAMVLVTGMSVPGHAGTIQLFSPQELNAAAVTAEYTGDVPDILPSPYTLTVGGIRLTFTLAQGDFRRADQGNEMGDMVGNFAPGTKLLSTNTNTAGDIGGGGAGPIEIVFSSGVTEVGFRAQNDFVGPESFFLSVFNGGTLVGDFSVNGVSGQLANDTATFLGVRATEGEVITRLIVGGISGVPDTPENDFAIGPVSFTPTAIPEPTTIALFGMGLGMIVSRLANRRRLGTGTGT</sequence>
<dbReference type="AlphaFoldDB" id="A0A9W6LB93"/>
<evidence type="ECO:0000313" key="3">
    <source>
        <dbReference type="Proteomes" id="UP001144352"/>
    </source>
</evidence>
<reference evidence="2" key="1">
    <citation type="submission" date="2022-12" db="EMBL/GenBank/DDBJ databases">
        <title>Reference genome sequencing for broad-spectrum identification of bacterial and archaeal isolates by mass spectrometry.</title>
        <authorList>
            <person name="Sekiguchi Y."/>
            <person name="Tourlousse D.M."/>
        </authorList>
    </citation>
    <scope>NUCLEOTIDE SEQUENCE</scope>
    <source>
        <strain evidence="2">H2</strain>
    </source>
</reference>
<comment type="caution">
    <text evidence="2">The sequence shown here is derived from an EMBL/GenBank/DDBJ whole genome shotgun (WGS) entry which is preliminary data.</text>
</comment>
<dbReference type="Proteomes" id="UP001144352">
    <property type="component" value="Unassembled WGS sequence"/>
</dbReference>